<dbReference type="Proteomes" id="UP000318288">
    <property type="component" value="Unassembled WGS sequence"/>
</dbReference>
<reference evidence="1 2" key="1">
    <citation type="submission" date="2019-02" db="EMBL/GenBank/DDBJ databases">
        <title>Deep-cultivation of Planctomycetes and their phenomic and genomic characterization uncovers novel biology.</title>
        <authorList>
            <person name="Wiegand S."/>
            <person name="Jogler M."/>
            <person name="Boedeker C."/>
            <person name="Pinto D."/>
            <person name="Vollmers J."/>
            <person name="Rivas-Marin E."/>
            <person name="Kohn T."/>
            <person name="Peeters S.H."/>
            <person name="Heuer A."/>
            <person name="Rast P."/>
            <person name="Oberbeckmann S."/>
            <person name="Bunk B."/>
            <person name="Jeske O."/>
            <person name="Meyerdierks A."/>
            <person name="Storesund J.E."/>
            <person name="Kallscheuer N."/>
            <person name="Luecker S."/>
            <person name="Lage O.M."/>
            <person name="Pohl T."/>
            <person name="Merkel B.J."/>
            <person name="Hornburger P."/>
            <person name="Mueller R.-W."/>
            <person name="Bruemmer F."/>
            <person name="Labrenz M."/>
            <person name="Spormann A.M."/>
            <person name="Op Den Camp H."/>
            <person name="Overmann J."/>
            <person name="Amann R."/>
            <person name="Jetten M.S.M."/>
            <person name="Mascher T."/>
            <person name="Medema M.H."/>
            <person name="Devos D.P."/>
            <person name="Kaster A.-K."/>
            <person name="Ovreas L."/>
            <person name="Rohde M."/>
            <person name="Galperin M.Y."/>
            <person name="Jogler C."/>
        </authorList>
    </citation>
    <scope>NUCLEOTIDE SEQUENCE [LARGE SCALE GENOMIC DNA]</scope>
    <source>
        <strain evidence="1 2">Poly51</strain>
    </source>
</reference>
<dbReference type="EMBL" id="SJPW01000002">
    <property type="protein sequence ID" value="TWU58810.1"/>
    <property type="molecule type" value="Genomic_DNA"/>
</dbReference>
<keyword evidence="2" id="KW-1185">Reference proteome</keyword>
<gene>
    <name evidence="1" type="ORF">Poly51_15900</name>
</gene>
<accession>A0A5C6FDY7</accession>
<comment type="caution">
    <text evidence="1">The sequence shown here is derived from an EMBL/GenBank/DDBJ whole genome shotgun (WGS) entry which is preliminary data.</text>
</comment>
<name>A0A5C6FDY7_9BACT</name>
<sequence>MFGVASIPERVSGFGSPNAALRRRRRVSLGFRELLCSSRPASGVAGPRRVVRLVVADQHLC</sequence>
<evidence type="ECO:0000313" key="2">
    <source>
        <dbReference type="Proteomes" id="UP000318288"/>
    </source>
</evidence>
<organism evidence="1 2">
    <name type="scientific">Rubripirellula tenax</name>
    <dbReference type="NCBI Taxonomy" id="2528015"/>
    <lineage>
        <taxon>Bacteria</taxon>
        <taxon>Pseudomonadati</taxon>
        <taxon>Planctomycetota</taxon>
        <taxon>Planctomycetia</taxon>
        <taxon>Pirellulales</taxon>
        <taxon>Pirellulaceae</taxon>
        <taxon>Rubripirellula</taxon>
    </lineage>
</organism>
<dbReference type="AlphaFoldDB" id="A0A5C6FDY7"/>
<protein>
    <submittedName>
        <fullName evidence="1">Uncharacterized protein</fullName>
    </submittedName>
</protein>
<evidence type="ECO:0000313" key="1">
    <source>
        <dbReference type="EMBL" id="TWU58810.1"/>
    </source>
</evidence>
<proteinExistence type="predicted"/>